<dbReference type="InterPro" id="IPR003578">
    <property type="entry name" value="Small_GTPase_Rho"/>
</dbReference>
<dbReference type="Gene3D" id="3.40.50.300">
    <property type="entry name" value="P-loop containing nucleotide triphosphate hydrolases"/>
    <property type="match status" value="1"/>
</dbReference>
<reference evidence="4 5" key="1">
    <citation type="journal article" date="2018" name="Nat. Ecol. Evol.">
        <title>Pezizomycetes genomes reveal the molecular basis of ectomycorrhizal truffle lifestyle.</title>
        <authorList>
            <person name="Murat C."/>
            <person name="Payen T."/>
            <person name="Noel B."/>
            <person name="Kuo A."/>
            <person name="Morin E."/>
            <person name="Chen J."/>
            <person name="Kohler A."/>
            <person name="Krizsan K."/>
            <person name="Balestrini R."/>
            <person name="Da Silva C."/>
            <person name="Montanini B."/>
            <person name="Hainaut M."/>
            <person name="Levati E."/>
            <person name="Barry K.W."/>
            <person name="Belfiori B."/>
            <person name="Cichocki N."/>
            <person name="Clum A."/>
            <person name="Dockter R.B."/>
            <person name="Fauchery L."/>
            <person name="Guy J."/>
            <person name="Iotti M."/>
            <person name="Le Tacon F."/>
            <person name="Lindquist E.A."/>
            <person name="Lipzen A."/>
            <person name="Malagnac F."/>
            <person name="Mello A."/>
            <person name="Molinier V."/>
            <person name="Miyauchi S."/>
            <person name="Poulain J."/>
            <person name="Riccioni C."/>
            <person name="Rubini A."/>
            <person name="Sitrit Y."/>
            <person name="Splivallo R."/>
            <person name="Traeger S."/>
            <person name="Wang M."/>
            <person name="Zifcakova L."/>
            <person name="Wipf D."/>
            <person name="Zambonelli A."/>
            <person name="Paolocci F."/>
            <person name="Nowrousian M."/>
            <person name="Ottonello S."/>
            <person name="Baldrian P."/>
            <person name="Spatafora J.W."/>
            <person name="Henrissat B."/>
            <person name="Nagy L.G."/>
            <person name="Aury J.M."/>
            <person name="Wincker P."/>
            <person name="Grigoriev I.V."/>
            <person name="Bonfante P."/>
            <person name="Martin F.M."/>
        </authorList>
    </citation>
    <scope>NUCLEOTIDE SEQUENCE [LARGE SCALE GENOMIC DNA]</scope>
    <source>
        <strain evidence="4 5">CCBAS932</strain>
    </source>
</reference>
<dbReference type="InterPro" id="IPR005225">
    <property type="entry name" value="Small_GTP-bd"/>
</dbReference>
<protein>
    <submittedName>
        <fullName evidence="4">P-loop containing nucleoside triphosphate hydrolase protein</fullName>
    </submittedName>
</protein>
<dbReference type="GO" id="GO:0003924">
    <property type="term" value="F:GTPase activity"/>
    <property type="evidence" value="ECO:0007669"/>
    <property type="project" value="InterPro"/>
</dbReference>
<keyword evidence="3" id="KW-0342">GTP-binding</keyword>
<accession>A0A3N4KWB8</accession>
<dbReference type="STRING" id="1392247.A0A3N4KWB8"/>
<dbReference type="Pfam" id="PF00071">
    <property type="entry name" value="Ras"/>
    <property type="match status" value="1"/>
</dbReference>
<dbReference type="PROSITE" id="PS51420">
    <property type="entry name" value="RHO"/>
    <property type="match status" value="1"/>
</dbReference>
<dbReference type="InterPro" id="IPR027417">
    <property type="entry name" value="P-loop_NTPase"/>
</dbReference>
<dbReference type="PANTHER" id="PTHR24072">
    <property type="entry name" value="RHO FAMILY GTPASE"/>
    <property type="match status" value="1"/>
</dbReference>
<keyword evidence="1" id="KW-0488">Methylation</keyword>
<evidence type="ECO:0000256" key="1">
    <source>
        <dbReference type="ARBA" id="ARBA00022481"/>
    </source>
</evidence>
<dbReference type="OrthoDB" id="25896at2759"/>
<evidence type="ECO:0000256" key="2">
    <source>
        <dbReference type="ARBA" id="ARBA00022741"/>
    </source>
</evidence>
<dbReference type="GO" id="GO:0007264">
    <property type="term" value="P:small GTPase-mediated signal transduction"/>
    <property type="evidence" value="ECO:0007669"/>
    <property type="project" value="InterPro"/>
</dbReference>
<dbReference type="InParanoid" id="A0A3N4KWB8"/>
<dbReference type="PRINTS" id="PR00449">
    <property type="entry name" value="RASTRNSFRMNG"/>
</dbReference>
<keyword evidence="2" id="KW-0547">Nucleotide-binding</keyword>
<evidence type="ECO:0000313" key="5">
    <source>
        <dbReference type="Proteomes" id="UP000277580"/>
    </source>
</evidence>
<name>A0A3N4KWB8_9PEZI</name>
<dbReference type="GO" id="GO:0005525">
    <property type="term" value="F:GTP binding"/>
    <property type="evidence" value="ECO:0007669"/>
    <property type="project" value="UniProtKB-KW"/>
</dbReference>
<dbReference type="EMBL" id="ML119116">
    <property type="protein sequence ID" value="RPB14854.1"/>
    <property type="molecule type" value="Genomic_DNA"/>
</dbReference>
<gene>
    <name evidence="4" type="ORF">P167DRAFT_543562</name>
</gene>
<dbReference type="SMART" id="SM00173">
    <property type="entry name" value="RAS"/>
    <property type="match status" value="1"/>
</dbReference>
<organism evidence="4 5">
    <name type="scientific">Morchella conica CCBAS932</name>
    <dbReference type="NCBI Taxonomy" id="1392247"/>
    <lineage>
        <taxon>Eukaryota</taxon>
        <taxon>Fungi</taxon>
        <taxon>Dikarya</taxon>
        <taxon>Ascomycota</taxon>
        <taxon>Pezizomycotina</taxon>
        <taxon>Pezizomycetes</taxon>
        <taxon>Pezizales</taxon>
        <taxon>Morchellaceae</taxon>
        <taxon>Morchella</taxon>
    </lineage>
</organism>
<dbReference type="AlphaFoldDB" id="A0A3N4KWB8"/>
<dbReference type="SUPFAM" id="SSF52540">
    <property type="entry name" value="P-loop containing nucleoside triphosphate hydrolases"/>
    <property type="match status" value="1"/>
</dbReference>
<dbReference type="PROSITE" id="PS51419">
    <property type="entry name" value="RAB"/>
    <property type="match status" value="1"/>
</dbReference>
<dbReference type="SMART" id="SM00174">
    <property type="entry name" value="RHO"/>
    <property type="match status" value="1"/>
</dbReference>
<evidence type="ECO:0000313" key="4">
    <source>
        <dbReference type="EMBL" id="RPB14854.1"/>
    </source>
</evidence>
<dbReference type="Proteomes" id="UP000277580">
    <property type="component" value="Unassembled WGS sequence"/>
</dbReference>
<proteinExistence type="predicted"/>
<dbReference type="NCBIfam" id="TIGR00231">
    <property type="entry name" value="small_GTP"/>
    <property type="match status" value="1"/>
</dbReference>
<keyword evidence="4" id="KW-0378">Hydrolase</keyword>
<keyword evidence="5" id="KW-1185">Reference proteome</keyword>
<sequence>MTNVHKYKPRIIEVAFLGDPRIGKSNLITTFTSNYYSGEYTATFEYTYTSEIILGDCSAATISLHDLGGSPNYDHLRVLFLNVHTKINAFILCFEIGNDQSIYNIKTKWWNIVKHAAKDVPIVVVGLMADKDPEGGWYEEKAKEIILGVDKNKKKKKNEEMGEGFSYAQCSTLTMRGFTEVFELIIKTATQD</sequence>
<evidence type="ECO:0000256" key="3">
    <source>
        <dbReference type="ARBA" id="ARBA00023134"/>
    </source>
</evidence>
<dbReference type="InterPro" id="IPR001806">
    <property type="entry name" value="Small_GTPase"/>
</dbReference>